<dbReference type="Proteomes" id="UP001446871">
    <property type="component" value="Unassembled WGS sequence"/>
</dbReference>
<reference evidence="3 4" key="1">
    <citation type="submission" date="2023-01" db="EMBL/GenBank/DDBJ databases">
        <title>Analysis of 21 Apiospora genomes using comparative genomics revels a genus with tremendous synthesis potential of carbohydrate active enzymes and secondary metabolites.</title>
        <authorList>
            <person name="Sorensen T."/>
        </authorList>
    </citation>
    <scope>NUCLEOTIDE SEQUENCE [LARGE SCALE GENOMIC DNA]</scope>
    <source>
        <strain evidence="3 4">CBS 83171</strain>
    </source>
</reference>
<evidence type="ECO:0000256" key="1">
    <source>
        <dbReference type="SAM" id="MobiDB-lite"/>
    </source>
</evidence>
<keyword evidence="2" id="KW-0732">Signal</keyword>
<name>A0ABR1TIU3_9PEZI</name>
<evidence type="ECO:0000313" key="3">
    <source>
        <dbReference type="EMBL" id="KAK8045860.1"/>
    </source>
</evidence>
<evidence type="ECO:0000256" key="2">
    <source>
        <dbReference type="SAM" id="SignalP"/>
    </source>
</evidence>
<feature type="region of interest" description="Disordered" evidence="1">
    <location>
        <begin position="231"/>
        <end position="252"/>
    </location>
</feature>
<dbReference type="EMBL" id="JAQQWM010000009">
    <property type="protein sequence ID" value="KAK8045860.1"/>
    <property type="molecule type" value="Genomic_DNA"/>
</dbReference>
<feature type="signal peptide" evidence="2">
    <location>
        <begin position="1"/>
        <end position="22"/>
    </location>
</feature>
<protein>
    <submittedName>
        <fullName evidence="3">Uncharacterized protein</fullName>
    </submittedName>
</protein>
<keyword evidence="4" id="KW-1185">Reference proteome</keyword>
<comment type="caution">
    <text evidence="3">The sequence shown here is derived from an EMBL/GenBank/DDBJ whole genome shotgun (WGS) entry which is preliminary data.</text>
</comment>
<organism evidence="3 4">
    <name type="scientific">Apiospora saccharicola</name>
    <dbReference type="NCBI Taxonomy" id="335842"/>
    <lineage>
        <taxon>Eukaryota</taxon>
        <taxon>Fungi</taxon>
        <taxon>Dikarya</taxon>
        <taxon>Ascomycota</taxon>
        <taxon>Pezizomycotina</taxon>
        <taxon>Sordariomycetes</taxon>
        <taxon>Xylariomycetidae</taxon>
        <taxon>Amphisphaeriales</taxon>
        <taxon>Apiosporaceae</taxon>
        <taxon>Apiospora</taxon>
    </lineage>
</organism>
<proteinExistence type="predicted"/>
<evidence type="ECO:0000313" key="4">
    <source>
        <dbReference type="Proteomes" id="UP001446871"/>
    </source>
</evidence>
<accession>A0ABR1TIU3</accession>
<feature type="chain" id="PRO_5045358353" evidence="2">
    <location>
        <begin position="23"/>
        <end position="348"/>
    </location>
</feature>
<sequence>MVQITPARNMFLLSTALVSARAASTESYEPVYYTGVYNLSSSVSNVTAALYEQAAANPNATRSVKLHPFGWYSGQNPDYYRDIEWSWRVNVSDFAATDADSTSGDGTPLVDPHVELTTYDFSWAGGQNLSDQIRTNHSVCLTVAMSYTWPANITNRYAAGNTDDGGSSCDAVLGEACRRAIETKGQSRPQTDECESPTTSWADLPECAGSFGYARTRSRFSGTSSFDLNGYNGTKNRVGSSGRGGTLVPGGTPNPTSGTGFFAFNSYPRNATNETEYYEAANRLHVVMINAMLPINNGAMGAARLYCMRVNTTKVEWEDPGSSAVHGAGMSTAATAVVGMMMVLSLII</sequence>
<gene>
    <name evidence="3" type="ORF">PG996_013924</name>
</gene>